<organism evidence="2 3">
    <name type="scientific">Emericellopsis atlantica</name>
    <dbReference type="NCBI Taxonomy" id="2614577"/>
    <lineage>
        <taxon>Eukaryota</taxon>
        <taxon>Fungi</taxon>
        <taxon>Dikarya</taxon>
        <taxon>Ascomycota</taxon>
        <taxon>Pezizomycotina</taxon>
        <taxon>Sordariomycetes</taxon>
        <taxon>Hypocreomycetidae</taxon>
        <taxon>Hypocreales</taxon>
        <taxon>Bionectriaceae</taxon>
        <taxon>Emericellopsis</taxon>
    </lineage>
</organism>
<dbReference type="CDD" id="cd22997">
    <property type="entry name" value="GT_LH"/>
    <property type="match status" value="1"/>
</dbReference>
<keyword evidence="1" id="KW-0472">Membrane</keyword>
<dbReference type="PANTHER" id="PTHR36587">
    <property type="entry name" value="EXPRESSION SITE-ASSOCIATED GENE 3 (ESAG3)-LIKE PROTEIN"/>
    <property type="match status" value="1"/>
</dbReference>
<reference evidence="2" key="1">
    <citation type="journal article" date="2021" name="IMA Fungus">
        <title>Genomic characterization of three marine fungi, including Emericellopsis atlantica sp. nov. with signatures of a generalist lifestyle and marine biomass degradation.</title>
        <authorList>
            <person name="Hagestad O.C."/>
            <person name="Hou L."/>
            <person name="Andersen J.H."/>
            <person name="Hansen E.H."/>
            <person name="Altermark B."/>
            <person name="Li C."/>
            <person name="Kuhnert E."/>
            <person name="Cox R.J."/>
            <person name="Crous P.W."/>
            <person name="Spatafora J.W."/>
            <person name="Lail K."/>
            <person name="Amirebrahimi M."/>
            <person name="Lipzen A."/>
            <person name="Pangilinan J."/>
            <person name="Andreopoulos W."/>
            <person name="Hayes R.D."/>
            <person name="Ng V."/>
            <person name="Grigoriev I.V."/>
            <person name="Jackson S.A."/>
            <person name="Sutton T.D.S."/>
            <person name="Dobson A.D.W."/>
            <person name="Rama T."/>
        </authorList>
    </citation>
    <scope>NUCLEOTIDE SEQUENCE</scope>
    <source>
        <strain evidence="2">TS7</strain>
    </source>
</reference>
<proteinExistence type="predicted"/>
<accession>A0A9P8CPD8</accession>
<protein>
    <submittedName>
        <fullName evidence="2">Uncharacterized protein</fullName>
    </submittedName>
</protein>
<comment type="caution">
    <text evidence="2">The sequence shown here is derived from an EMBL/GenBank/DDBJ whole genome shotgun (WGS) entry which is preliminary data.</text>
</comment>
<dbReference type="OrthoDB" id="422736at2759"/>
<dbReference type="GeneID" id="70297687"/>
<dbReference type="RefSeq" id="XP_046118683.1">
    <property type="nucleotide sequence ID" value="XM_046266784.1"/>
</dbReference>
<gene>
    <name evidence="2" type="ORF">F5Z01DRAFT_736471</name>
</gene>
<feature type="transmembrane region" description="Helical" evidence="1">
    <location>
        <begin position="29"/>
        <end position="49"/>
    </location>
</feature>
<evidence type="ECO:0000313" key="3">
    <source>
        <dbReference type="Proteomes" id="UP000887229"/>
    </source>
</evidence>
<dbReference type="Proteomes" id="UP000887229">
    <property type="component" value="Unassembled WGS sequence"/>
</dbReference>
<sequence>MMSSKSSVPKRHPSGSLLRWVKRQPRGKFPVTILLVAFFFASISLIWVFRMPDPITFQRATQSRSPLDTSALPSGDRKLAIILPIDRPSPDLCKLIMSAVALGYPSPVIVNWQRDFHTDTEGVGASQLAKITGTLDYLNWATSKDTPSVDQLDDDDIIIMLDALDVWFQLPPDVLLNRYFTALQEADQRLQNEHNMTAEDSIHHTIMIAAQKGCFSPRDSVSNFHCKDVPTSILPGDTYGVWTDTKLRSWRYMRPRYVNSGSIMGPVGDMKRFFGRVQRRMGGYLDGLQDGQELAGDQGVFEEVFGEQSVWRRRLAQDRLKNDGATENTKTRELQQEYEYHVGLDYRQELFYPTCYSEEDGFFVELGHPEAVDLESHRAGISPPRVDGLPADVAVANPPLHTLELAASDQPSWRQLKLYTDFWTTAVPAVIHHNAWKDGLKGRRTTWWDKMWYFPWLRQLMEHNMVPSNDTAPMVEFGATEEPKLRIWPSDRKWSTREPVIFGRELAADDWSLYQAEWEYVCRWDPEDKAWHEEIFRDGKGSL</sequence>
<keyword evidence="3" id="KW-1185">Reference proteome</keyword>
<dbReference type="EMBL" id="MU251253">
    <property type="protein sequence ID" value="KAG9254759.1"/>
    <property type="molecule type" value="Genomic_DNA"/>
</dbReference>
<keyword evidence="1" id="KW-1133">Transmembrane helix</keyword>
<dbReference type="PANTHER" id="PTHR36587:SF2">
    <property type="entry name" value="EXPRESSION SITE-ASSOCIATED GENE 3 (ESAG3)-LIKE PROTEIN"/>
    <property type="match status" value="1"/>
</dbReference>
<keyword evidence="1" id="KW-0812">Transmembrane</keyword>
<evidence type="ECO:0000256" key="1">
    <source>
        <dbReference type="SAM" id="Phobius"/>
    </source>
</evidence>
<evidence type="ECO:0000313" key="2">
    <source>
        <dbReference type="EMBL" id="KAG9254759.1"/>
    </source>
</evidence>
<name>A0A9P8CPD8_9HYPO</name>
<dbReference type="AlphaFoldDB" id="A0A9P8CPD8"/>